<evidence type="ECO:0000313" key="3">
    <source>
        <dbReference type="Proteomes" id="UP000069771"/>
    </source>
</evidence>
<protein>
    <recommendedName>
        <fullName evidence="4">ABC3 transporter permease protein domain-containing protein</fullName>
    </recommendedName>
</protein>
<keyword evidence="1" id="KW-0812">Transmembrane</keyword>
<dbReference type="KEGG" id="fro:AALO17_27350"/>
<feature type="transmembrane region" description="Helical" evidence="1">
    <location>
        <begin position="711"/>
        <end position="734"/>
    </location>
</feature>
<gene>
    <name evidence="2" type="ORF">AALO17_27350</name>
</gene>
<feature type="transmembrane region" description="Helical" evidence="1">
    <location>
        <begin position="374"/>
        <end position="395"/>
    </location>
</feature>
<evidence type="ECO:0008006" key="4">
    <source>
        <dbReference type="Google" id="ProtNLM"/>
    </source>
</evidence>
<dbReference type="OrthoDB" id="2797562at2"/>
<evidence type="ECO:0000313" key="2">
    <source>
        <dbReference type="EMBL" id="AMK55869.1"/>
    </source>
</evidence>
<keyword evidence="3" id="KW-1185">Reference proteome</keyword>
<dbReference type="RefSeq" id="WP_067559902.1">
    <property type="nucleotide sequence ID" value="NZ_CP011391.1"/>
</dbReference>
<accession>A0A140DYZ2</accession>
<feature type="transmembrane region" description="Helical" evidence="1">
    <location>
        <begin position="771"/>
        <end position="793"/>
    </location>
</feature>
<evidence type="ECO:0000256" key="1">
    <source>
        <dbReference type="SAM" id="Phobius"/>
    </source>
</evidence>
<feature type="transmembrane region" description="Helical" evidence="1">
    <location>
        <begin position="663"/>
        <end position="681"/>
    </location>
</feature>
<feature type="transmembrane region" description="Helical" evidence="1">
    <location>
        <begin position="230"/>
        <end position="251"/>
    </location>
</feature>
<feature type="transmembrane region" description="Helical" evidence="1">
    <location>
        <begin position="283"/>
        <end position="301"/>
    </location>
</feature>
<dbReference type="Proteomes" id="UP000069771">
    <property type="component" value="Chromosome"/>
</dbReference>
<dbReference type="EMBL" id="CP011391">
    <property type="protein sequence ID" value="AMK55869.1"/>
    <property type="molecule type" value="Genomic_DNA"/>
</dbReference>
<proteinExistence type="predicted"/>
<name>A0A140DYZ2_9FIRM</name>
<dbReference type="AlphaFoldDB" id="A0A140DYZ2"/>
<dbReference type="GeneID" id="78479200"/>
<keyword evidence="1" id="KW-0472">Membrane</keyword>
<reference evidence="2 3" key="1">
    <citation type="journal article" date="2016" name="Gut Pathog.">
        <title>Whole genome sequencing of "Faecalibaculum rodentium" ALO17, isolated from C57BL/6J laboratory mouse feces.</title>
        <authorList>
            <person name="Lim S."/>
            <person name="Chang D.H."/>
            <person name="Ahn S."/>
            <person name="Kim B.C."/>
        </authorList>
    </citation>
    <scope>NUCLEOTIDE SEQUENCE [LARGE SCALE GENOMIC DNA]</scope>
    <source>
        <strain evidence="2 3">Alo17</strain>
    </source>
</reference>
<sequence length="803" mass="90138">MSKSEFQYFSQNRSLKLRFFLIFLCGFLCLTTAVAVQTGLWNKRLETARMQYGLWQGVRMDISVKDRQILNSHELLEEVGTQEIFGLLETNGLTFVTGCADGAFYKLANFSLLQGRLPERGDEIAVENWVLDRLGMAYEPGETITGTIQGSQRQFTVTGIINNYTTSWISGDSQPAIFTGPGSGLKSVRDNVFIRGENSEVIDDLKQAMPLLIRNVHVKELWEPFAPENAAWSMLMVFSLGGSAFLIMVVFRKWLKSRRHDIQVLKGLGVSERKIRKDLIRTIIQAAGTAALISLTIATLMNWPLPVILGTAGALILEILILCCLLAKDVKEIPAVENASGGDLPETQRHWKPMKRVTAFRLGLRFLESRNRSIAGNLIAAVFLAAVFFGTTLALTETWQLQKWLQEKPDFILSLEPEGLQTFRTDDSLERIAEKLKDDSRFSHVESGFVQMYGWAIPVEEGSLLEQLRNDPTISNESRNSLLYPSELMAEDLRNWQMVPIISREDIDLTEVEGFDEELWNSGEGIILYAPDVSIYDGKLWLADDLSNSIEVKSEGGYRSGDTILLQDPFGKEVKTRIAGILRKPPEWMRFDEMMGLSMAYTIYAAPDFFEYPVNRLHLTLSDEQKDEVQVSVSAIAAREAVYMTNERAIKQRVMDLLDSQETLFGVLTAALFLSLSFFILSATGRLHNQLADWKQCLILAGARLSQADKAICSVWGLLLFLLATGILLAGNLVEAIHSRFPTNGDLLGSVMPFLFVNNEAVGIYQLDHQISLWLLPAVLGMTVVLAIAGFWVNRRNEKFLKD</sequence>
<dbReference type="STRING" id="1702221.AALO17_27350"/>
<keyword evidence="1" id="KW-1133">Transmembrane helix</keyword>
<organism evidence="2 3">
    <name type="scientific">Faecalibaculum rodentium</name>
    <dbReference type="NCBI Taxonomy" id="1702221"/>
    <lineage>
        <taxon>Bacteria</taxon>
        <taxon>Bacillati</taxon>
        <taxon>Bacillota</taxon>
        <taxon>Erysipelotrichia</taxon>
        <taxon>Erysipelotrichales</taxon>
        <taxon>Erysipelotrichaceae</taxon>
        <taxon>Faecalibaculum</taxon>
    </lineage>
</organism>
<feature type="transmembrane region" description="Helical" evidence="1">
    <location>
        <begin position="307"/>
        <end position="327"/>
    </location>
</feature>